<dbReference type="AlphaFoldDB" id="A0A9D4TFZ7"/>
<keyword evidence="2" id="KW-1185">Reference proteome</keyword>
<proteinExistence type="predicted"/>
<organism evidence="1 2">
    <name type="scientific">Chlorella vulgaris</name>
    <name type="common">Green alga</name>
    <dbReference type="NCBI Taxonomy" id="3077"/>
    <lineage>
        <taxon>Eukaryota</taxon>
        <taxon>Viridiplantae</taxon>
        <taxon>Chlorophyta</taxon>
        <taxon>core chlorophytes</taxon>
        <taxon>Trebouxiophyceae</taxon>
        <taxon>Chlorellales</taxon>
        <taxon>Chlorellaceae</taxon>
        <taxon>Chlorella clade</taxon>
        <taxon>Chlorella</taxon>
    </lineage>
</organism>
<gene>
    <name evidence="1" type="ORF">D9Q98_010020</name>
</gene>
<accession>A0A9D4TFZ7</accession>
<protein>
    <submittedName>
        <fullName evidence="1">Uncharacterized protein</fullName>
    </submittedName>
</protein>
<sequence>MAAALATCSTLQLQRNPLGSRAAPRQMAAAPARRRLTVQAAIKPPQGVTQPPVQPVVSPSTFGFVDNAERLNSRAAMLGFFALLLLELVAGKGILDLIGLTTGNGLGFEF</sequence>
<reference evidence="1" key="1">
    <citation type="journal article" date="2019" name="Plant J.">
        <title>Chlorella vulgaris genome assembly and annotation reveals the molecular basis for metabolic acclimation to high light conditions.</title>
        <authorList>
            <person name="Cecchin M."/>
            <person name="Marcolungo L."/>
            <person name="Rossato M."/>
            <person name="Girolomoni L."/>
            <person name="Cosentino E."/>
            <person name="Cuine S."/>
            <person name="Li-Beisson Y."/>
            <person name="Delledonne M."/>
            <person name="Ballottari M."/>
        </authorList>
    </citation>
    <scope>NUCLEOTIDE SEQUENCE</scope>
    <source>
        <strain evidence="1">211/11P</strain>
    </source>
</reference>
<name>A0A9D4TFZ7_CHLVU</name>
<evidence type="ECO:0000313" key="2">
    <source>
        <dbReference type="Proteomes" id="UP001055712"/>
    </source>
</evidence>
<evidence type="ECO:0000313" key="1">
    <source>
        <dbReference type="EMBL" id="KAI3424469.1"/>
    </source>
</evidence>
<comment type="caution">
    <text evidence="1">The sequence shown here is derived from an EMBL/GenBank/DDBJ whole genome shotgun (WGS) entry which is preliminary data.</text>
</comment>
<dbReference type="SUPFAM" id="SSF103511">
    <property type="entry name" value="Chlorophyll a-b binding protein"/>
    <property type="match status" value="1"/>
</dbReference>
<dbReference type="Proteomes" id="UP001055712">
    <property type="component" value="Unassembled WGS sequence"/>
</dbReference>
<reference evidence="1" key="2">
    <citation type="submission" date="2020-11" db="EMBL/GenBank/DDBJ databases">
        <authorList>
            <person name="Cecchin M."/>
            <person name="Marcolungo L."/>
            <person name="Rossato M."/>
            <person name="Girolomoni L."/>
            <person name="Cosentino E."/>
            <person name="Cuine S."/>
            <person name="Li-Beisson Y."/>
            <person name="Delledonne M."/>
            <person name="Ballottari M."/>
        </authorList>
    </citation>
    <scope>NUCLEOTIDE SEQUENCE</scope>
    <source>
        <strain evidence="1">211/11P</strain>
        <tissue evidence="1">Whole cell</tissue>
    </source>
</reference>
<dbReference type="EMBL" id="SIDB01000013">
    <property type="protein sequence ID" value="KAI3424469.1"/>
    <property type="molecule type" value="Genomic_DNA"/>
</dbReference>